<evidence type="ECO:0000256" key="1">
    <source>
        <dbReference type="HAMAP-Rule" id="MF_01526"/>
    </source>
</evidence>
<dbReference type="Gene3D" id="1.20.1500.10">
    <property type="entry name" value="YheA/YmcA-like"/>
    <property type="match status" value="1"/>
</dbReference>
<gene>
    <name evidence="2" type="ORF">SAMN04488559_102132</name>
</gene>
<evidence type="ECO:0000313" key="3">
    <source>
        <dbReference type="Proteomes" id="UP000198948"/>
    </source>
</evidence>
<dbReference type="SUPFAM" id="SSF158622">
    <property type="entry name" value="YheA/YmcA-like"/>
    <property type="match status" value="1"/>
</dbReference>
<dbReference type="InterPro" id="IPR023378">
    <property type="entry name" value="YheA/YmcA-like_dom_sf"/>
</dbReference>
<proteinExistence type="inferred from homology"/>
<protein>
    <recommendedName>
        <fullName evidence="1">UPF0342 protein SAMN04488559_102132</fullName>
    </recommendedName>
</protein>
<dbReference type="OrthoDB" id="9811402at2"/>
<reference evidence="2 3" key="1">
    <citation type="submission" date="2016-10" db="EMBL/GenBank/DDBJ databases">
        <authorList>
            <person name="de Groot N.N."/>
        </authorList>
    </citation>
    <scope>NUCLEOTIDE SEQUENCE [LARGE SCALE GENOMIC DNA]</scope>
    <source>
        <strain evidence="2 3">DSM 13760</strain>
    </source>
</reference>
<dbReference type="EMBL" id="FOHA01000002">
    <property type="protein sequence ID" value="SER60797.1"/>
    <property type="molecule type" value="Genomic_DNA"/>
</dbReference>
<dbReference type="HAMAP" id="MF_01526">
    <property type="entry name" value="UPF0342"/>
    <property type="match status" value="1"/>
</dbReference>
<dbReference type="InterPro" id="IPR010368">
    <property type="entry name" value="Com_YlbF"/>
</dbReference>
<sequence length="116" mass="13044">MTNVYDSANQVEKDLRATDAYIALKEAYKVVSADSEAGELFKKFQGIQMSFQEKQMTGQEISDEEIQEAQELTTVVSANEKINALMNCEQQMSVIVNDLNKIIMKPIQELYQGAAE</sequence>
<accession>A0A1H9QK75</accession>
<keyword evidence="3" id="KW-1185">Reference proteome</keyword>
<name>A0A1H9QK75_9LACT</name>
<dbReference type="Pfam" id="PF06133">
    <property type="entry name" value="Com_YlbF"/>
    <property type="match status" value="1"/>
</dbReference>
<dbReference type="AlphaFoldDB" id="A0A1H9QK75"/>
<organism evidence="2 3">
    <name type="scientific">Isobaculum melis</name>
    <dbReference type="NCBI Taxonomy" id="142588"/>
    <lineage>
        <taxon>Bacteria</taxon>
        <taxon>Bacillati</taxon>
        <taxon>Bacillota</taxon>
        <taxon>Bacilli</taxon>
        <taxon>Lactobacillales</taxon>
        <taxon>Carnobacteriaceae</taxon>
        <taxon>Isobaculum</taxon>
    </lineage>
</organism>
<dbReference type="STRING" id="142588.SAMN04488559_102132"/>
<evidence type="ECO:0000313" key="2">
    <source>
        <dbReference type="EMBL" id="SER60797.1"/>
    </source>
</evidence>
<dbReference type="RefSeq" id="WP_092649962.1">
    <property type="nucleotide sequence ID" value="NZ_FOHA01000002.1"/>
</dbReference>
<dbReference type="Proteomes" id="UP000198948">
    <property type="component" value="Unassembled WGS sequence"/>
</dbReference>
<comment type="similarity">
    <text evidence="1">Belongs to the UPF0342 family.</text>
</comment>